<dbReference type="SUPFAM" id="SSF56399">
    <property type="entry name" value="ADP-ribosylation"/>
    <property type="match status" value="1"/>
</dbReference>
<name>A0A819XB20_9BILA</name>
<dbReference type="AlphaFoldDB" id="A0A819XB20"/>
<dbReference type="GO" id="GO:0003714">
    <property type="term" value="F:transcription corepressor activity"/>
    <property type="evidence" value="ECO:0007669"/>
    <property type="project" value="TreeGrafter"/>
</dbReference>
<dbReference type="InterPro" id="IPR013783">
    <property type="entry name" value="Ig-like_fold"/>
</dbReference>
<dbReference type="EMBL" id="CAJOAY010006401">
    <property type="protein sequence ID" value="CAF4139313.1"/>
    <property type="molecule type" value="Genomic_DNA"/>
</dbReference>
<dbReference type="InterPro" id="IPR003961">
    <property type="entry name" value="FN3_dom"/>
</dbReference>
<dbReference type="Proteomes" id="UP000663881">
    <property type="component" value="Unassembled WGS sequence"/>
</dbReference>
<evidence type="ECO:0000256" key="3">
    <source>
        <dbReference type="ARBA" id="ARBA00022679"/>
    </source>
</evidence>
<dbReference type="GO" id="GO:0005737">
    <property type="term" value="C:cytoplasm"/>
    <property type="evidence" value="ECO:0007669"/>
    <property type="project" value="TreeGrafter"/>
</dbReference>
<dbReference type="GO" id="GO:0003950">
    <property type="term" value="F:NAD+ poly-ADP-ribosyltransferase activity"/>
    <property type="evidence" value="ECO:0007669"/>
    <property type="project" value="UniProtKB-UniRule"/>
</dbReference>
<dbReference type="PROSITE" id="PS51154">
    <property type="entry name" value="MACRO"/>
    <property type="match status" value="1"/>
</dbReference>
<dbReference type="PROSITE" id="PS50853">
    <property type="entry name" value="FN3"/>
    <property type="match status" value="2"/>
</dbReference>
<dbReference type="Pfam" id="PF01661">
    <property type="entry name" value="Macro"/>
    <property type="match status" value="1"/>
</dbReference>
<sequence>MSTFATNFFTCMHVRTVTWYYLLPSTPQSLRGTWKGDRATLTWQTVDGIYRYEVFYRPTGPHKNVKWSSQDSWGSAMVKMDVDTGLHYEAYVVAKNRFGSSSRSSTINGCARAPEPAQFTVVCDTTKPSLSLKWNAVSCSAGYIIKRKSAIESNFHVIKTINNSSITQSQDTNIIYGMSYTYIVVSLDCSGESDSSLSVIVCRRVPVPNHFVASTPKGLSATVLLNWEAVPNSTAYHIYRRRADDSIYQKPILLTALRNPNANSYLDRTAINNVKYTYTIASEDSAGVSSQSTSVDGMAALTAPNNFSAEPVYGTNCIILSWTEVAGALGYRIWRSGGQPSFEKEIGLLSHEYSTKYVDREAKHEIAYNYTVETFDKNTKYGPKSNCIMAIVSKIMPPSERLKIEQKATAPIMIDVRFGDLITENVDAIVVCLSSDQLKNKILNAAGHSVSFTFADAHRRDTNGCFKVSGGLLPCKNIIFVPWKGPTESLNISEQSIRTFVAISLQCAQQHECLTVAFPAVGCGGLGYDVHTVAKVMVSEAYKQKKANNQTSMEGSTIPSTWKKTNGIYNLRIDVPINSSEEQAVLLDFHRTMPNYDSNSRIIRIERVQNERWFRQYQIHKSEFHRRLQHDTEQRLFHGCADGETAVKSIIEYGFNRSLAGTKHGTVYGLGVYFSSKASESHSYTKPSNSISMGERYMFVCKVLVGKTTQGNANMPTCPAGYDSTGNGSTIYVIYHDVQVYAEYLIIYQ</sequence>
<feature type="domain" description="Fibronectin type-III" evidence="7">
    <location>
        <begin position="205"/>
        <end position="305"/>
    </location>
</feature>
<dbReference type="Gene3D" id="3.40.220.10">
    <property type="entry name" value="Leucine Aminopeptidase, subunit E, domain 1"/>
    <property type="match status" value="1"/>
</dbReference>
<dbReference type="SUPFAM" id="SSF52949">
    <property type="entry name" value="Macro domain-like"/>
    <property type="match status" value="1"/>
</dbReference>
<evidence type="ECO:0000256" key="5">
    <source>
        <dbReference type="ARBA" id="ARBA00023242"/>
    </source>
</evidence>
<dbReference type="EC" id="2.4.2.-" evidence="6"/>
<dbReference type="InterPro" id="IPR036116">
    <property type="entry name" value="FN3_sf"/>
</dbReference>
<dbReference type="PROSITE" id="PS51059">
    <property type="entry name" value="PARP_CATALYTIC"/>
    <property type="match status" value="1"/>
</dbReference>
<evidence type="ECO:0000256" key="6">
    <source>
        <dbReference type="RuleBase" id="RU362114"/>
    </source>
</evidence>
<evidence type="ECO:0000256" key="4">
    <source>
        <dbReference type="ARBA" id="ARBA00023027"/>
    </source>
</evidence>
<dbReference type="Gene3D" id="3.90.228.10">
    <property type="match status" value="1"/>
</dbReference>
<dbReference type="Pfam" id="PF00644">
    <property type="entry name" value="PARP"/>
    <property type="match status" value="1"/>
</dbReference>
<evidence type="ECO:0000256" key="1">
    <source>
        <dbReference type="ARBA" id="ARBA00004123"/>
    </source>
</evidence>
<gene>
    <name evidence="10" type="ORF">OKA104_LOCUS37662</name>
</gene>
<accession>A0A819XB20</accession>
<dbReference type="InterPro" id="IPR012317">
    <property type="entry name" value="Poly(ADP-ribose)pol_cat_dom"/>
</dbReference>
<dbReference type="PANTHER" id="PTHR14453">
    <property type="entry name" value="PARP/ZINC FINGER CCCH TYPE DOMAIN CONTAINING PROTEIN"/>
    <property type="match status" value="1"/>
</dbReference>
<dbReference type="SUPFAM" id="SSF49265">
    <property type="entry name" value="Fibronectin type III"/>
    <property type="match status" value="3"/>
</dbReference>
<dbReference type="InterPro" id="IPR002589">
    <property type="entry name" value="Macro_dom"/>
</dbReference>
<feature type="domain" description="Fibronectin type-III" evidence="7">
    <location>
        <begin position="23"/>
        <end position="116"/>
    </location>
</feature>
<dbReference type="InterPro" id="IPR052056">
    <property type="entry name" value="Mono-ARTD/PARP"/>
</dbReference>
<evidence type="ECO:0000259" key="7">
    <source>
        <dbReference type="PROSITE" id="PS50853"/>
    </source>
</evidence>
<feature type="domain" description="PARP catalytic" evidence="8">
    <location>
        <begin position="556"/>
        <end position="749"/>
    </location>
</feature>
<keyword evidence="3 6" id="KW-0808">Transferase</keyword>
<comment type="subcellular location">
    <subcellularLocation>
        <location evidence="1">Nucleus</location>
    </subcellularLocation>
</comment>
<evidence type="ECO:0000256" key="2">
    <source>
        <dbReference type="ARBA" id="ARBA00022676"/>
    </source>
</evidence>
<keyword evidence="5" id="KW-0539">Nucleus</keyword>
<protein>
    <recommendedName>
        <fullName evidence="6">Poly [ADP-ribose] polymerase</fullName>
        <shortName evidence="6">PARP</shortName>
        <ecNumber evidence="6">2.4.2.-</ecNumber>
    </recommendedName>
</protein>
<keyword evidence="2 6" id="KW-0328">Glycosyltransferase</keyword>
<feature type="domain" description="Macro" evidence="9">
    <location>
        <begin position="401"/>
        <end position="557"/>
    </location>
</feature>
<keyword evidence="4 6" id="KW-0520">NAD</keyword>
<evidence type="ECO:0000259" key="8">
    <source>
        <dbReference type="PROSITE" id="PS51059"/>
    </source>
</evidence>
<organism evidence="10 11">
    <name type="scientific">Adineta steineri</name>
    <dbReference type="NCBI Taxonomy" id="433720"/>
    <lineage>
        <taxon>Eukaryota</taxon>
        <taxon>Metazoa</taxon>
        <taxon>Spiralia</taxon>
        <taxon>Gnathifera</taxon>
        <taxon>Rotifera</taxon>
        <taxon>Eurotatoria</taxon>
        <taxon>Bdelloidea</taxon>
        <taxon>Adinetida</taxon>
        <taxon>Adinetidae</taxon>
        <taxon>Adineta</taxon>
    </lineage>
</organism>
<evidence type="ECO:0000259" key="9">
    <source>
        <dbReference type="PROSITE" id="PS51154"/>
    </source>
</evidence>
<comment type="caution">
    <text evidence="10">The sequence shown here is derived from an EMBL/GenBank/DDBJ whole genome shotgun (WGS) entry which is preliminary data.</text>
</comment>
<reference evidence="10" key="1">
    <citation type="submission" date="2021-02" db="EMBL/GenBank/DDBJ databases">
        <authorList>
            <person name="Nowell W R."/>
        </authorList>
    </citation>
    <scope>NUCLEOTIDE SEQUENCE</scope>
</reference>
<dbReference type="CDD" id="cd00063">
    <property type="entry name" value="FN3"/>
    <property type="match status" value="2"/>
</dbReference>
<dbReference type="GO" id="GO:0010629">
    <property type="term" value="P:negative regulation of gene expression"/>
    <property type="evidence" value="ECO:0007669"/>
    <property type="project" value="TreeGrafter"/>
</dbReference>
<dbReference type="PANTHER" id="PTHR14453:SF67">
    <property type="entry name" value="POLY [ADP-RIBOSE] POLYMERASE"/>
    <property type="match status" value="1"/>
</dbReference>
<dbReference type="SMART" id="SM00060">
    <property type="entry name" value="FN3"/>
    <property type="match status" value="4"/>
</dbReference>
<evidence type="ECO:0000313" key="10">
    <source>
        <dbReference type="EMBL" id="CAF4139313.1"/>
    </source>
</evidence>
<dbReference type="Gene3D" id="2.60.40.10">
    <property type="entry name" value="Immunoglobulins"/>
    <property type="match status" value="4"/>
</dbReference>
<dbReference type="InterPro" id="IPR043472">
    <property type="entry name" value="Macro_dom-like"/>
</dbReference>
<proteinExistence type="predicted"/>
<dbReference type="GO" id="GO:0005634">
    <property type="term" value="C:nucleus"/>
    <property type="evidence" value="ECO:0007669"/>
    <property type="project" value="UniProtKB-SubCell"/>
</dbReference>
<evidence type="ECO:0000313" key="11">
    <source>
        <dbReference type="Proteomes" id="UP000663881"/>
    </source>
</evidence>